<proteinExistence type="predicted"/>
<dbReference type="RefSeq" id="WP_230843012.1">
    <property type="nucleotide sequence ID" value="NZ_CP063845.1"/>
</dbReference>
<organism evidence="2 3">
    <name type="scientific">Gloeobacter morelensis MG652769</name>
    <dbReference type="NCBI Taxonomy" id="2781736"/>
    <lineage>
        <taxon>Bacteria</taxon>
        <taxon>Bacillati</taxon>
        <taxon>Cyanobacteriota</taxon>
        <taxon>Cyanophyceae</taxon>
        <taxon>Gloeobacterales</taxon>
        <taxon>Gloeobacteraceae</taxon>
        <taxon>Gloeobacter</taxon>
        <taxon>Gloeobacter morelensis</taxon>
    </lineage>
</organism>
<keyword evidence="3" id="KW-1185">Reference proteome</keyword>
<gene>
    <name evidence="2" type="ORF">ISF26_06020</name>
</gene>
<protein>
    <recommendedName>
        <fullName evidence="4">Restriction endonuclease</fullName>
    </recommendedName>
</protein>
<evidence type="ECO:0000313" key="2">
    <source>
        <dbReference type="EMBL" id="UFP95786.1"/>
    </source>
</evidence>
<dbReference type="EMBL" id="CP063845">
    <property type="protein sequence ID" value="UFP95786.1"/>
    <property type="molecule type" value="Genomic_DNA"/>
</dbReference>
<feature type="region of interest" description="Disordered" evidence="1">
    <location>
        <begin position="293"/>
        <end position="332"/>
    </location>
</feature>
<reference evidence="2 3" key="1">
    <citation type="journal article" date="2021" name="Genome Biol. Evol.">
        <title>Complete Genome Sequencing of a Novel Gloeobacter Species from a Waterfall Cave in Mexico.</title>
        <authorList>
            <person name="Saw J.H."/>
            <person name="Cardona T."/>
            <person name="Montejano G."/>
        </authorList>
    </citation>
    <scope>NUCLEOTIDE SEQUENCE [LARGE SCALE GENOMIC DNA]</scope>
    <source>
        <strain evidence="2">MG652769</strain>
    </source>
</reference>
<accession>A0ABY3PQ18</accession>
<evidence type="ECO:0000256" key="1">
    <source>
        <dbReference type="SAM" id="MobiDB-lite"/>
    </source>
</evidence>
<dbReference type="Proteomes" id="UP001054846">
    <property type="component" value="Chromosome"/>
</dbReference>
<sequence length="485" mass="54210">MDYALPLERYDLYLLAGRLLAHHLARAGGVQARAFEVALAVQYFQELVPVVGSSEGIGLDAVAERICDGLYRKSDGRLPHGPKDEALVWPILNLDSEGVPLPLLPQSSAEGDFRWHKLCNGQRGIGCHAAAIHFWQDVEFLEGDRDLCPFRVYDGHTSLVIDQGRQKCGFDGNPCGWQPGLPKFLQVLGRGRQARLSRVAWTVPMWQALVPVGQALPVYPLLAALYFGAPQLAKGRATVTPEQFRRDFGLTEAIFAALFEADPEHPLNRRLLTHLDAPPAGEPLSPRFALPVLPTERDRGRPSGGRLVIDPDEKPAYQKSGVPGGSARDPLLAERRRRRQLERTARHDEVLTHFRRWFRLAGKEVREDADTFDFLAIDEQQVLLAEIKVLGQQDLAEAIQETVGQLLYYQRFALAPWREEGYPIAMAAVFERPPIGEFVTFLGALNIHTYWIGEDQHIDGPEESLALIRSMGVQVHADPELMRDA</sequence>
<evidence type="ECO:0008006" key="4">
    <source>
        <dbReference type="Google" id="ProtNLM"/>
    </source>
</evidence>
<name>A0ABY3PQ18_9CYAN</name>
<evidence type="ECO:0000313" key="3">
    <source>
        <dbReference type="Proteomes" id="UP001054846"/>
    </source>
</evidence>